<evidence type="ECO:0000256" key="5">
    <source>
        <dbReference type="ARBA" id="ARBA00022833"/>
    </source>
</evidence>
<dbReference type="InterPro" id="IPR028651">
    <property type="entry name" value="ING_fam"/>
</dbReference>
<feature type="site" description="Histone H3K4me3 binding" evidence="8">
    <location>
        <position position="147"/>
    </location>
</feature>
<feature type="binding site" evidence="9">
    <location>
        <position position="173"/>
    </location>
    <ligand>
        <name>Zn(2+)</name>
        <dbReference type="ChEBI" id="CHEBI:29105"/>
        <label>2</label>
    </ligand>
</feature>
<dbReference type="EMBL" id="HACM01010690">
    <property type="protein sequence ID" value="CRZ11132.1"/>
    <property type="molecule type" value="Transcribed_RNA"/>
</dbReference>
<feature type="site" description="Histone H3K4me3 binding" evidence="8">
    <location>
        <position position="143"/>
    </location>
</feature>
<evidence type="ECO:0000256" key="10">
    <source>
        <dbReference type="PROSITE-ProRule" id="PRU00146"/>
    </source>
</evidence>
<evidence type="ECO:0000256" key="1">
    <source>
        <dbReference type="ARBA" id="ARBA00004123"/>
    </source>
</evidence>
<keyword evidence="6" id="KW-0156">Chromatin regulator</keyword>
<dbReference type="PROSITE" id="PS50016">
    <property type="entry name" value="ZF_PHD_2"/>
    <property type="match status" value="1"/>
</dbReference>
<organism evidence="12">
    <name type="scientific">Spongospora subterranea</name>
    <dbReference type="NCBI Taxonomy" id="70186"/>
    <lineage>
        <taxon>Eukaryota</taxon>
        <taxon>Sar</taxon>
        <taxon>Rhizaria</taxon>
        <taxon>Endomyxa</taxon>
        <taxon>Phytomyxea</taxon>
        <taxon>Plasmodiophorida</taxon>
        <taxon>Plasmodiophoridae</taxon>
        <taxon>Spongospora</taxon>
    </lineage>
</organism>
<evidence type="ECO:0000256" key="3">
    <source>
        <dbReference type="ARBA" id="ARBA00022723"/>
    </source>
</evidence>
<evidence type="ECO:0000256" key="2">
    <source>
        <dbReference type="ARBA" id="ARBA00010210"/>
    </source>
</evidence>
<feature type="binding site" evidence="9">
    <location>
        <position position="160"/>
    </location>
    <ligand>
        <name>Zn(2+)</name>
        <dbReference type="ChEBI" id="CHEBI:29105"/>
        <label>1</label>
    </ligand>
</feature>
<evidence type="ECO:0000256" key="9">
    <source>
        <dbReference type="PIRSR" id="PIRSR628651-51"/>
    </source>
</evidence>
<feature type="binding site" evidence="9">
    <location>
        <position position="176"/>
    </location>
    <ligand>
        <name>Zn(2+)</name>
        <dbReference type="ChEBI" id="CHEBI:29105"/>
        <label>2</label>
    </ligand>
</feature>
<dbReference type="InterPro" id="IPR001965">
    <property type="entry name" value="Znf_PHD"/>
</dbReference>
<feature type="domain" description="PHD-type" evidence="11">
    <location>
        <begin position="130"/>
        <end position="179"/>
    </location>
</feature>
<dbReference type="GO" id="GO:0008270">
    <property type="term" value="F:zinc ion binding"/>
    <property type="evidence" value="ECO:0007669"/>
    <property type="project" value="UniProtKB-KW"/>
</dbReference>
<comment type="subcellular location">
    <subcellularLocation>
        <location evidence="1">Nucleus</location>
    </subcellularLocation>
</comment>
<accession>A0A0H5RC02</accession>
<feature type="binding site" evidence="9">
    <location>
        <position position="133"/>
    </location>
    <ligand>
        <name>Zn(2+)</name>
        <dbReference type="ChEBI" id="CHEBI:29105"/>
        <label>1</label>
    </ligand>
</feature>
<proteinExistence type="inferred from homology"/>
<sequence length="207" mass="22886">MDAPSSLPAIVRFTENCASDMRSTLKKIEVADRSCQLVEDNCTAMNSWSQSDQTTLLETASKKVSLANEAYESVERCIREIDSHLKSAEDALRKTIFTLRGSAAVKKPGLANPRSSMSPTDVLNTYPSEPLYCLCRKVQFGDMIACDEDSCDIEWYHYECVGLKTAPKGKWYCPGCRLKRAPVKAPSLATTPLVPKSNPSRLVNKPS</sequence>
<keyword evidence="7" id="KW-0539">Nucleus</keyword>
<dbReference type="PANTHER" id="PTHR10333">
    <property type="entry name" value="INHIBITOR OF GROWTH PROTEIN"/>
    <property type="match status" value="1"/>
</dbReference>
<protein>
    <recommendedName>
        <fullName evidence="11">PHD-type domain-containing protein</fullName>
    </recommendedName>
</protein>
<reference evidence="12" key="1">
    <citation type="submission" date="2015-04" db="EMBL/GenBank/DDBJ databases">
        <title>The genome sequence of the plant pathogenic Rhizarian Plasmodiophora brassicae reveals insights in its biotrophic life cycle and the origin of chitin synthesis.</title>
        <authorList>
            <person name="Schwelm A."/>
            <person name="Fogelqvist J."/>
            <person name="Knaust A."/>
            <person name="Julke S."/>
            <person name="Lilja T."/>
            <person name="Dhandapani V."/>
            <person name="Bonilla-Rosso G."/>
            <person name="Karlsson M."/>
            <person name="Shevchenko A."/>
            <person name="Choi S.R."/>
            <person name="Kim H.G."/>
            <person name="Park J.Y."/>
            <person name="Lim Y.P."/>
            <person name="Ludwig-Muller J."/>
            <person name="Dixelius C."/>
        </authorList>
    </citation>
    <scope>NUCLEOTIDE SEQUENCE</scope>
    <source>
        <tissue evidence="12">Potato root galls</tissue>
    </source>
</reference>
<feature type="site" description="Histone H3K4me3 binding" evidence="8">
    <location>
        <position position="155"/>
    </location>
</feature>
<feature type="binding site" evidence="9">
    <location>
        <position position="135"/>
    </location>
    <ligand>
        <name>Zn(2+)</name>
        <dbReference type="ChEBI" id="CHEBI:29105"/>
        <label>1</label>
    </ligand>
</feature>
<keyword evidence="4 10" id="KW-0863">Zinc-finger</keyword>
<evidence type="ECO:0000256" key="4">
    <source>
        <dbReference type="ARBA" id="ARBA00022771"/>
    </source>
</evidence>
<feature type="binding site" evidence="9">
    <location>
        <position position="157"/>
    </location>
    <ligand>
        <name>Zn(2+)</name>
        <dbReference type="ChEBI" id="CHEBI:29105"/>
        <label>1</label>
    </ligand>
</feature>
<comment type="similarity">
    <text evidence="2">Belongs to the ING family.</text>
</comment>
<dbReference type="PROSITE" id="PS01359">
    <property type="entry name" value="ZF_PHD_1"/>
    <property type="match status" value="1"/>
</dbReference>
<dbReference type="InterPro" id="IPR019787">
    <property type="entry name" value="Znf_PHD-finger"/>
</dbReference>
<dbReference type="AlphaFoldDB" id="A0A0H5RC02"/>
<dbReference type="PANTHER" id="PTHR10333:SF42">
    <property type="entry name" value="INHIBITOR OF GROWTH PROTEIN 5"/>
    <property type="match status" value="1"/>
</dbReference>
<dbReference type="InterPro" id="IPR013083">
    <property type="entry name" value="Znf_RING/FYVE/PHD"/>
</dbReference>
<dbReference type="SMART" id="SM00249">
    <property type="entry name" value="PHD"/>
    <property type="match status" value="1"/>
</dbReference>
<name>A0A0H5RC02_9EUKA</name>
<dbReference type="InterPro" id="IPR019786">
    <property type="entry name" value="Zinc_finger_PHD-type_CS"/>
</dbReference>
<evidence type="ECO:0000313" key="12">
    <source>
        <dbReference type="EMBL" id="CRZ11132.1"/>
    </source>
</evidence>
<evidence type="ECO:0000256" key="8">
    <source>
        <dbReference type="PIRSR" id="PIRSR628651-50"/>
    </source>
</evidence>
<evidence type="ECO:0000256" key="7">
    <source>
        <dbReference type="ARBA" id="ARBA00023242"/>
    </source>
</evidence>
<keyword evidence="3 9" id="KW-0479">Metal-binding</keyword>
<evidence type="ECO:0000256" key="6">
    <source>
        <dbReference type="ARBA" id="ARBA00022853"/>
    </source>
</evidence>
<dbReference type="GO" id="GO:0005634">
    <property type="term" value="C:nucleus"/>
    <property type="evidence" value="ECO:0007669"/>
    <property type="project" value="UniProtKB-SubCell"/>
</dbReference>
<evidence type="ECO:0000259" key="11">
    <source>
        <dbReference type="PROSITE" id="PS50016"/>
    </source>
</evidence>
<dbReference type="CDD" id="cd15505">
    <property type="entry name" value="PHD_ING"/>
    <property type="match status" value="1"/>
</dbReference>
<keyword evidence="5 9" id="KW-0862">Zinc</keyword>
<feature type="site" description="Histone H3K4me3 binding" evidence="8">
    <location>
        <position position="132"/>
    </location>
</feature>
<dbReference type="InterPro" id="IPR011011">
    <property type="entry name" value="Znf_FYVE_PHD"/>
</dbReference>
<dbReference type="SUPFAM" id="SSF57903">
    <property type="entry name" value="FYVE/PHD zinc finger"/>
    <property type="match status" value="1"/>
</dbReference>
<dbReference type="GO" id="GO:0006325">
    <property type="term" value="P:chromatin organization"/>
    <property type="evidence" value="ECO:0007669"/>
    <property type="project" value="UniProtKB-KW"/>
</dbReference>
<feature type="binding site" evidence="9">
    <location>
        <position position="151"/>
    </location>
    <ligand>
        <name>Zn(2+)</name>
        <dbReference type="ChEBI" id="CHEBI:29105"/>
        <label>2</label>
    </ligand>
</feature>
<feature type="binding site" evidence="9">
    <location>
        <position position="146"/>
    </location>
    <ligand>
        <name>Zn(2+)</name>
        <dbReference type="ChEBI" id="CHEBI:29105"/>
        <label>2</label>
    </ligand>
</feature>
<dbReference type="Gene3D" id="3.30.40.10">
    <property type="entry name" value="Zinc/RING finger domain, C3HC4 (zinc finger)"/>
    <property type="match status" value="1"/>
</dbReference>